<gene>
    <name evidence="2" type="ORF">JW592_31330</name>
</gene>
<name>A0ABS3X479_9ACTN</name>
<feature type="compositionally biased region" description="Basic and acidic residues" evidence="1">
    <location>
        <begin position="251"/>
        <end position="264"/>
    </location>
</feature>
<protein>
    <recommendedName>
        <fullName evidence="4">Integrase</fullName>
    </recommendedName>
</protein>
<evidence type="ECO:0000256" key="1">
    <source>
        <dbReference type="SAM" id="MobiDB-lite"/>
    </source>
</evidence>
<evidence type="ECO:0000313" key="2">
    <source>
        <dbReference type="EMBL" id="MBO8189907.1"/>
    </source>
</evidence>
<evidence type="ECO:0000313" key="3">
    <source>
        <dbReference type="Proteomes" id="UP001518976"/>
    </source>
</evidence>
<accession>A0ABS3X479</accession>
<dbReference type="EMBL" id="JAFFZN010000045">
    <property type="protein sequence ID" value="MBO8189907.1"/>
    <property type="molecule type" value="Genomic_DNA"/>
</dbReference>
<comment type="caution">
    <text evidence="2">The sequence shown here is derived from an EMBL/GenBank/DDBJ whole genome shotgun (WGS) entry which is preliminary data.</text>
</comment>
<dbReference type="Proteomes" id="UP001518976">
    <property type="component" value="Unassembled WGS sequence"/>
</dbReference>
<reference evidence="2 3" key="1">
    <citation type="submission" date="2021-02" db="EMBL/GenBank/DDBJ databases">
        <title>Streptomyces spirodelae sp. nov., isolated from duckweed.</title>
        <authorList>
            <person name="Saimee Y."/>
            <person name="Duangmal K."/>
        </authorList>
    </citation>
    <scope>NUCLEOTIDE SEQUENCE [LARGE SCALE GENOMIC DNA]</scope>
    <source>
        <strain evidence="2 3">DW4-2</strain>
    </source>
</reference>
<keyword evidence="3" id="KW-1185">Reference proteome</keyword>
<dbReference type="RefSeq" id="WP_209268661.1">
    <property type="nucleotide sequence ID" value="NZ_JAFFZN010000045.1"/>
</dbReference>
<sequence length="264" mass="28654">MNTIDTAPATAAERYEIGSRAADGRYPVAVDGKPTGHVYRWHGGWYAVAPGQPETRHDDRHAAAAHLVDLVDSGAVEPGAAPAETAAAEAGIVPWLSPKLKPTRRNIISAAIAFGRIAELAWKPEDEEGNPTGYPGSDNPWDLTCELDGKTVVRWWSHMRGRNGDNTPRPKYRHEGCIPFEEQAGKVAALVGEPVTICPCQQDTHPTTADTADDLLKRAERARRADDTEALRQLLTQLLGPCPASSARGQAMKELKERGQRTKS</sequence>
<proteinExistence type="predicted"/>
<feature type="region of interest" description="Disordered" evidence="1">
    <location>
        <begin position="242"/>
        <end position="264"/>
    </location>
</feature>
<organism evidence="2 3">
    <name type="scientific">Streptomyces spirodelae</name>
    <dbReference type="NCBI Taxonomy" id="2812904"/>
    <lineage>
        <taxon>Bacteria</taxon>
        <taxon>Bacillati</taxon>
        <taxon>Actinomycetota</taxon>
        <taxon>Actinomycetes</taxon>
        <taxon>Kitasatosporales</taxon>
        <taxon>Streptomycetaceae</taxon>
        <taxon>Streptomyces</taxon>
    </lineage>
</organism>
<evidence type="ECO:0008006" key="4">
    <source>
        <dbReference type="Google" id="ProtNLM"/>
    </source>
</evidence>